<dbReference type="Pfam" id="PF00534">
    <property type="entry name" value="Glycos_transf_1"/>
    <property type="match status" value="1"/>
</dbReference>
<name>A0ABU9VSP7_9CLOT</name>
<keyword evidence="2" id="KW-0328">Glycosyltransferase</keyword>
<reference evidence="2 3" key="1">
    <citation type="submission" date="2024-04" db="EMBL/GenBank/DDBJ databases">
        <title>Genome sequencing and metabolic network reconstruction of aminoacids and betaine degradation by Anoxynatronum sibiricum.</title>
        <authorList>
            <person name="Detkova E.N."/>
            <person name="Boltjanskaja Y.V."/>
            <person name="Mardanov A.V."/>
            <person name="Kevbrin V."/>
        </authorList>
    </citation>
    <scope>NUCLEOTIDE SEQUENCE [LARGE SCALE GENOMIC DNA]</scope>
    <source>
        <strain evidence="2 3">Z-7981</strain>
    </source>
</reference>
<comment type="caution">
    <text evidence="2">The sequence shown here is derived from an EMBL/GenBank/DDBJ whole genome shotgun (WGS) entry which is preliminary data.</text>
</comment>
<dbReference type="Gene3D" id="3.40.50.2000">
    <property type="entry name" value="Glycogen Phosphorylase B"/>
    <property type="match status" value="1"/>
</dbReference>
<dbReference type="EC" id="2.4.-.-" evidence="2"/>
<feature type="domain" description="Glycosyl transferase family 1" evidence="1">
    <location>
        <begin position="650"/>
        <end position="818"/>
    </location>
</feature>
<keyword evidence="2" id="KW-0808">Transferase</keyword>
<evidence type="ECO:0000313" key="3">
    <source>
        <dbReference type="Proteomes" id="UP001407405"/>
    </source>
</evidence>
<dbReference type="Proteomes" id="UP001407405">
    <property type="component" value="Unassembled WGS sequence"/>
</dbReference>
<sequence>MNREGRLIQRCMSILKQLEEPWQVSKPCQQNHRPAAHHAHHKVAEKPAFTVTEEAINAAIDQVTTTPDACTSYGRLRRLLADGRSGLAGDLHPFWRALMLALAEKRWFIPLEMEAEFSEETLGLLAEHTLLAAAVNCDNKAVPEQLAARLPCREMTRPLLRRLFRQMPPGQRHRILEKRWDQQFRQFERVHQAPDPSWQQELLLLLNLESGHPSRPLSPERWKEWWQLCGASEKCLRALLQWAEENPVYEKQVVKELQGIDFFKCSPRLQQAMINYCATAAEAFAGELLAEWRERLTLATPVANWLREYVALGEACWKRRQTMGTGTEASPEKRKLTLAQFMFYGDLLMPGKSNSGGIATLLHALGDTLVQQPEIQQVYTFMMIPCGQSAATIPLITLLSPGHTLVRVPVFFNEACSPRLFAEKEDDLLNTLNHMMTLLAIEPDIYHMRYSDNASLAAVLLAAHRGKHAVFTLTPDPHRHLIPLEISSPEKTVPSGALNLVAFMEAQVIDLLEKLNKVAVADEIISRVQGIVGIGTEAMSQQLLHYFPQIKAADVQDQSGHQLQRFQLLEKKHAGQKRPVFQMIPEGIRLYDEADDREAAYQEFELKKVSSQVSKSREVSGKWGNDSNLQEIFTDESLRHCLSPQRLSLPLILTVGRLDPVKGHEKLLKAWGTTALWRHMNLVFIGGDLQSPDEKEQTLLTAFDDFIQHHSQLQGAFCHLPRMENKTLRQLQRQLAAIVTPNEAPAVIYVAPSQKEEFGLSIIEAMSAGLPVIAPRAGGVGSYITHGDNGYLMDTSSEKTIGRFLTHLLLEELPADADWRALANRGKNTVTERFDIQQVARRFAVFYGQLPT</sequence>
<gene>
    <name evidence="2" type="ORF">AAIG11_06660</name>
</gene>
<dbReference type="PANTHER" id="PTHR12526">
    <property type="entry name" value="GLYCOSYLTRANSFERASE"/>
    <property type="match status" value="1"/>
</dbReference>
<dbReference type="GO" id="GO:0016757">
    <property type="term" value="F:glycosyltransferase activity"/>
    <property type="evidence" value="ECO:0007669"/>
    <property type="project" value="UniProtKB-KW"/>
</dbReference>
<dbReference type="InterPro" id="IPR001296">
    <property type="entry name" value="Glyco_trans_1"/>
</dbReference>
<organism evidence="2 3">
    <name type="scientific">Anoxynatronum sibiricum</name>
    <dbReference type="NCBI Taxonomy" id="210623"/>
    <lineage>
        <taxon>Bacteria</taxon>
        <taxon>Bacillati</taxon>
        <taxon>Bacillota</taxon>
        <taxon>Clostridia</taxon>
        <taxon>Eubacteriales</taxon>
        <taxon>Clostridiaceae</taxon>
        <taxon>Anoxynatronum</taxon>
    </lineage>
</organism>
<protein>
    <submittedName>
        <fullName evidence="2">Glycosyltransferase family 4 protein</fullName>
        <ecNumber evidence="2">2.4.-.-</ecNumber>
    </submittedName>
</protein>
<dbReference type="EMBL" id="JBCITM010000005">
    <property type="protein sequence ID" value="MEN1760146.1"/>
    <property type="molecule type" value="Genomic_DNA"/>
</dbReference>
<evidence type="ECO:0000259" key="1">
    <source>
        <dbReference type="Pfam" id="PF00534"/>
    </source>
</evidence>
<evidence type="ECO:0000313" key="2">
    <source>
        <dbReference type="EMBL" id="MEN1760146.1"/>
    </source>
</evidence>
<proteinExistence type="predicted"/>
<dbReference type="SUPFAM" id="SSF53756">
    <property type="entry name" value="UDP-Glycosyltransferase/glycogen phosphorylase"/>
    <property type="match status" value="1"/>
</dbReference>
<accession>A0ABU9VSP7</accession>
<keyword evidence="3" id="KW-1185">Reference proteome</keyword>
<dbReference type="CDD" id="cd03801">
    <property type="entry name" value="GT4_PimA-like"/>
    <property type="match status" value="1"/>
</dbReference>